<sequence>MFKMNPRTCLILFVLTAALLNDSEAFRFRRFKSRVVNAVRRVGHEVRRVVEPVICPLTCSKVCPGVGSAVGLHPAVTGIGCHAVCRRICKRSIPDLVTSDVRYQVVPMSPDFSHYDLNGDKLLSPEELASAENCPLEEVYDIFQSADVDGDQMLDVDEFETAPLIFTSDGADGVNDMIGESTSPKSVNEETTQQ</sequence>
<evidence type="ECO:0000256" key="2">
    <source>
        <dbReference type="SAM" id="SignalP"/>
    </source>
</evidence>
<feature type="domain" description="EF-hand" evidence="3">
    <location>
        <begin position="134"/>
        <end position="169"/>
    </location>
</feature>
<keyword evidence="2" id="KW-0732">Signal</keyword>
<keyword evidence="1" id="KW-0106">Calcium</keyword>
<name>A0A2D1QU22_SINCU</name>
<organism evidence="4">
    <name type="scientific">Sinohyriopsis cumingii</name>
    <name type="common">Triangle sail mussel</name>
    <name type="synonym">Hyriopsis cumingii</name>
    <dbReference type="NCBI Taxonomy" id="165450"/>
    <lineage>
        <taxon>Eukaryota</taxon>
        <taxon>Metazoa</taxon>
        <taxon>Spiralia</taxon>
        <taxon>Lophotrochozoa</taxon>
        <taxon>Mollusca</taxon>
        <taxon>Bivalvia</taxon>
        <taxon>Autobranchia</taxon>
        <taxon>Heteroconchia</taxon>
        <taxon>Palaeoheterodonta</taxon>
        <taxon>Unionida</taxon>
        <taxon>Unionoidea</taxon>
        <taxon>Unionidae</taxon>
        <taxon>Gonideinae</taxon>
        <taxon>Sinohyriopsis</taxon>
    </lineage>
</organism>
<accession>A0A2D1QU22</accession>
<dbReference type="GO" id="GO:0005509">
    <property type="term" value="F:calcium ion binding"/>
    <property type="evidence" value="ECO:0007669"/>
    <property type="project" value="InterPro"/>
</dbReference>
<evidence type="ECO:0000256" key="1">
    <source>
        <dbReference type="ARBA" id="ARBA00022837"/>
    </source>
</evidence>
<protein>
    <submittedName>
        <fullName evidence="4">Tesein-2</fullName>
    </submittedName>
</protein>
<dbReference type="CDD" id="cd00051">
    <property type="entry name" value="EFh"/>
    <property type="match status" value="1"/>
</dbReference>
<dbReference type="EMBL" id="MF371328">
    <property type="protein sequence ID" value="ATP16012.1"/>
    <property type="molecule type" value="mRNA"/>
</dbReference>
<dbReference type="Gene3D" id="1.10.238.10">
    <property type="entry name" value="EF-hand"/>
    <property type="match status" value="1"/>
</dbReference>
<evidence type="ECO:0000313" key="4">
    <source>
        <dbReference type="EMBL" id="ATP16012.1"/>
    </source>
</evidence>
<feature type="signal peptide" evidence="2">
    <location>
        <begin position="1"/>
        <end position="25"/>
    </location>
</feature>
<dbReference type="AlphaFoldDB" id="A0A2D1QU22"/>
<dbReference type="PROSITE" id="PS00018">
    <property type="entry name" value="EF_HAND_1"/>
    <property type="match status" value="1"/>
</dbReference>
<feature type="chain" id="PRO_5013850684" evidence="2">
    <location>
        <begin position="26"/>
        <end position="194"/>
    </location>
</feature>
<dbReference type="InterPro" id="IPR002048">
    <property type="entry name" value="EF_hand_dom"/>
</dbReference>
<evidence type="ECO:0000259" key="3">
    <source>
        <dbReference type="PROSITE" id="PS50222"/>
    </source>
</evidence>
<dbReference type="Pfam" id="PF13499">
    <property type="entry name" value="EF-hand_7"/>
    <property type="match status" value="1"/>
</dbReference>
<dbReference type="InterPro" id="IPR018247">
    <property type="entry name" value="EF_Hand_1_Ca_BS"/>
</dbReference>
<reference evidence="4" key="1">
    <citation type="submission" date="2017-06" db="EMBL/GenBank/DDBJ databases">
        <title>Proteins from the mantle cDNA liberary of the freshwater mussel.</title>
        <authorList>
            <person name="Liu X."/>
            <person name="Li J."/>
        </authorList>
    </citation>
    <scope>NUCLEOTIDE SEQUENCE</scope>
</reference>
<dbReference type="InterPro" id="IPR011992">
    <property type="entry name" value="EF-hand-dom_pair"/>
</dbReference>
<dbReference type="PROSITE" id="PS50222">
    <property type="entry name" value="EF_HAND_2"/>
    <property type="match status" value="1"/>
</dbReference>
<dbReference type="SUPFAM" id="SSF47473">
    <property type="entry name" value="EF-hand"/>
    <property type="match status" value="1"/>
</dbReference>
<proteinExistence type="evidence at transcript level"/>